<keyword evidence="1" id="KW-1133">Transmembrane helix</keyword>
<dbReference type="Gene3D" id="3.30.420.240">
    <property type="match status" value="1"/>
</dbReference>
<proteinExistence type="predicted"/>
<reference evidence="2" key="1">
    <citation type="submission" date="2015-07" db="EMBL/GenBank/DDBJ databases">
        <title>Draft Genome Sequences of Anaerolinea thermolimosa IMO-1, Bellilinea caldifistulae GOMI-1, Leptolinea tardivitalis YMTK-2, Levilinea saccharolytica KIBI-1,Longilinea arvoryzae KOME-1, Previously Described as Members of the Anaerolineaceae (Chloroflexi).</title>
        <authorList>
            <person name="Sekiguchi Y."/>
            <person name="Ohashi A."/>
            <person name="Matsuura N."/>
            <person name="Tourlousse M.D."/>
        </authorList>
    </citation>
    <scope>NUCLEOTIDE SEQUENCE [LARGE SCALE GENOMIC DNA]</scope>
    <source>
        <strain evidence="2">KOME-1</strain>
    </source>
</reference>
<dbReference type="Gene3D" id="3.40.50.300">
    <property type="entry name" value="P-loop containing nucleotide triphosphate hydrolases"/>
    <property type="match status" value="1"/>
</dbReference>
<dbReference type="RefSeq" id="WP_075072281.1">
    <property type="nucleotide sequence ID" value="NZ_DF967972.1"/>
</dbReference>
<accession>A0A0S7BGG2</accession>
<dbReference type="AlphaFoldDB" id="A0A0S7BGG2"/>
<keyword evidence="3" id="KW-1185">Reference proteome</keyword>
<dbReference type="Proteomes" id="UP000055060">
    <property type="component" value="Unassembled WGS sequence"/>
</dbReference>
<evidence type="ECO:0000313" key="3">
    <source>
        <dbReference type="Proteomes" id="UP000055060"/>
    </source>
</evidence>
<organism evidence="2">
    <name type="scientific">Longilinea arvoryzae</name>
    <dbReference type="NCBI Taxonomy" id="360412"/>
    <lineage>
        <taxon>Bacteria</taxon>
        <taxon>Bacillati</taxon>
        <taxon>Chloroflexota</taxon>
        <taxon>Anaerolineae</taxon>
        <taxon>Anaerolineales</taxon>
        <taxon>Anaerolineaceae</taxon>
        <taxon>Longilinea</taxon>
    </lineage>
</organism>
<protein>
    <submittedName>
        <fullName evidence="2">Terminase-like family</fullName>
    </submittedName>
</protein>
<gene>
    <name evidence="2" type="ORF">LARV_00637</name>
</gene>
<evidence type="ECO:0000256" key="1">
    <source>
        <dbReference type="SAM" id="Phobius"/>
    </source>
</evidence>
<dbReference type="STRING" id="360412.LARV_00637"/>
<dbReference type="OrthoDB" id="2985622at2"/>
<evidence type="ECO:0000313" key="2">
    <source>
        <dbReference type="EMBL" id="GAP12897.1"/>
    </source>
</evidence>
<dbReference type="EMBL" id="DF967972">
    <property type="protein sequence ID" value="GAP12897.1"/>
    <property type="molecule type" value="Genomic_DNA"/>
</dbReference>
<feature type="transmembrane region" description="Helical" evidence="1">
    <location>
        <begin position="40"/>
        <end position="61"/>
    </location>
</feature>
<keyword evidence="1" id="KW-0472">Membrane</keyword>
<sequence length="509" mass="55645">MNRKTADAEIKAHDVLLALTKSEAFSQSFSHLRLRKYQEAALAVAVHSVMAHLGLTLVVMFPRQSGKNELQAQLEAFLLVKLQDTDAELVKVSPTWKPQSLNAMRRLERVLMRNELTRGKFSKESGYIFRIGRARIYFLSAAPEANIVGATASTLLEVDEAQDVQIAKFDKDIAPMAASTNATRIFWGTAWTAHTLLARELRAARQLEARDGQRRTFVTSAIQVGDEVPAYRAFVEGQIASLGRDHPAVRSQFFSQELDDGGGLFTAQRRALMQGGHLTLNAPRPGQSYALLLDVGGEDAGSLSGGDPANPGRDSTALTVVEVDLSTCADPLVHAPAYRCVARQVWQGAGHDRLYREVRAQAEHWRARWLVVDATGIGAGLAAFLERSLPGRVHPFVFSAASKSKLGWDFTALVDAGRWKEPRDAGELGALFLRQAEGCTFSLLPGPEKRMRWGVPESANDPLTGGRLHDDLLLSAALAAVLDELPWPSGAPVLLVKGRDPLEEMEGKF</sequence>
<dbReference type="InterPro" id="IPR027417">
    <property type="entry name" value="P-loop_NTPase"/>
</dbReference>
<name>A0A0S7BGG2_9CHLR</name>
<keyword evidence="1" id="KW-0812">Transmembrane</keyword>